<dbReference type="InterPro" id="IPR027443">
    <property type="entry name" value="IPNS-like_sf"/>
</dbReference>
<protein>
    <submittedName>
        <fullName evidence="2">2OG-FeII oxygenase superfamily</fullName>
    </submittedName>
</protein>
<sequence>MAATTGFDTLDMSLYFGTPDQKQDFCKSLLGLLKARGCVKIQNHGIPNEKIHQLFDMTRKFFNLPFEEKMKAKHPPQANPNRGYSYVGQENVASISGYEKGRNPGTTRDIKETIDIGSKNDDLVDNIWIPEESLPGFRAS</sequence>
<dbReference type="AlphaFoldDB" id="A0A3A3A878"/>
<comment type="caution">
    <text evidence="2">The sequence shown here is derived from an EMBL/GenBank/DDBJ whole genome shotgun (WGS) entry which is preliminary data.</text>
</comment>
<evidence type="ECO:0000313" key="2">
    <source>
        <dbReference type="EMBL" id="RJE26165.1"/>
    </source>
</evidence>
<accession>A0A3A3A878</accession>
<dbReference type="EMBL" id="MVGC01000028">
    <property type="protein sequence ID" value="RJE26165.1"/>
    <property type="molecule type" value="Genomic_DNA"/>
</dbReference>
<dbReference type="STRING" id="2070753.A0A3A3A878"/>
<dbReference type="InterPro" id="IPR026992">
    <property type="entry name" value="DIOX_N"/>
</dbReference>
<dbReference type="OrthoDB" id="288590at2759"/>
<proteinExistence type="predicted"/>
<evidence type="ECO:0000313" key="3">
    <source>
        <dbReference type="Proteomes" id="UP000266188"/>
    </source>
</evidence>
<organism evidence="2 3">
    <name type="scientific">Aspergillus sclerotialis</name>
    <dbReference type="NCBI Taxonomy" id="2070753"/>
    <lineage>
        <taxon>Eukaryota</taxon>
        <taxon>Fungi</taxon>
        <taxon>Dikarya</taxon>
        <taxon>Ascomycota</taxon>
        <taxon>Pezizomycotina</taxon>
        <taxon>Eurotiomycetes</taxon>
        <taxon>Eurotiomycetidae</taxon>
        <taxon>Eurotiales</taxon>
        <taxon>Aspergillaceae</taxon>
        <taxon>Aspergillus</taxon>
        <taxon>Aspergillus subgen. Polypaecilum</taxon>
    </lineage>
</organism>
<evidence type="ECO:0000259" key="1">
    <source>
        <dbReference type="Pfam" id="PF14226"/>
    </source>
</evidence>
<name>A0A3A3A878_9EURO</name>
<dbReference type="SUPFAM" id="SSF51197">
    <property type="entry name" value="Clavaminate synthase-like"/>
    <property type="match status" value="1"/>
</dbReference>
<dbReference type="Gene3D" id="2.60.120.330">
    <property type="entry name" value="B-lactam Antibiotic, Isopenicillin N Synthase, Chain"/>
    <property type="match status" value="1"/>
</dbReference>
<reference evidence="3" key="1">
    <citation type="submission" date="2017-02" db="EMBL/GenBank/DDBJ databases">
        <authorList>
            <person name="Tafer H."/>
            <person name="Lopandic K."/>
        </authorList>
    </citation>
    <scope>NUCLEOTIDE SEQUENCE [LARGE SCALE GENOMIC DNA]</scope>
    <source>
        <strain evidence="3">CBS 366.77</strain>
    </source>
</reference>
<gene>
    <name evidence="2" type="ORF">PHISCL_01515</name>
</gene>
<keyword evidence="3" id="KW-1185">Reference proteome</keyword>
<feature type="domain" description="Non-haem dioxygenase N-terminal" evidence="1">
    <location>
        <begin position="9"/>
        <end position="128"/>
    </location>
</feature>
<dbReference type="Proteomes" id="UP000266188">
    <property type="component" value="Unassembled WGS sequence"/>
</dbReference>
<dbReference type="Pfam" id="PF14226">
    <property type="entry name" value="DIOX_N"/>
    <property type="match status" value="1"/>
</dbReference>